<organism evidence="1 2">
    <name type="scientific">Actinomycetospora corticicola</name>
    <dbReference type="NCBI Taxonomy" id="663602"/>
    <lineage>
        <taxon>Bacteria</taxon>
        <taxon>Bacillati</taxon>
        <taxon>Actinomycetota</taxon>
        <taxon>Actinomycetes</taxon>
        <taxon>Pseudonocardiales</taxon>
        <taxon>Pseudonocardiaceae</taxon>
        <taxon>Actinomycetospora</taxon>
    </lineage>
</organism>
<dbReference type="CDD" id="cd03801">
    <property type="entry name" value="GT4_PimA-like"/>
    <property type="match status" value="1"/>
</dbReference>
<dbReference type="SUPFAM" id="SSF53756">
    <property type="entry name" value="UDP-Glycosyltransferase/glycogen phosphorylase"/>
    <property type="match status" value="1"/>
</dbReference>
<dbReference type="RefSeq" id="WP_179794930.1">
    <property type="nucleotide sequence ID" value="NZ_BAABHP010000014.1"/>
</dbReference>
<dbReference type="PANTHER" id="PTHR12526:SF590">
    <property type="entry name" value="ALPHA-MALTOSE-1-PHOSPHATE SYNTHASE"/>
    <property type="match status" value="1"/>
</dbReference>
<dbReference type="Proteomes" id="UP000535890">
    <property type="component" value="Unassembled WGS sequence"/>
</dbReference>
<reference evidence="1 2" key="1">
    <citation type="submission" date="2020-07" db="EMBL/GenBank/DDBJ databases">
        <title>Sequencing the genomes of 1000 actinobacteria strains.</title>
        <authorList>
            <person name="Klenk H.-P."/>
        </authorList>
    </citation>
    <scope>NUCLEOTIDE SEQUENCE [LARGE SCALE GENOMIC DNA]</scope>
    <source>
        <strain evidence="1 2">DSM 45772</strain>
    </source>
</reference>
<gene>
    <name evidence="1" type="ORF">BJ983_003465</name>
</gene>
<comment type="caution">
    <text evidence="1">The sequence shown here is derived from an EMBL/GenBank/DDBJ whole genome shotgun (WGS) entry which is preliminary data.</text>
</comment>
<protein>
    <submittedName>
        <fullName evidence="1">Glycosyltransferase involved in cell wall biosynthesis</fullName>
    </submittedName>
</protein>
<accession>A0A7Y9DXI8</accession>
<dbReference type="AlphaFoldDB" id="A0A7Y9DXI8"/>
<dbReference type="GO" id="GO:0016757">
    <property type="term" value="F:glycosyltransferase activity"/>
    <property type="evidence" value="ECO:0007669"/>
    <property type="project" value="TreeGrafter"/>
</dbReference>
<keyword evidence="2" id="KW-1185">Reference proteome</keyword>
<evidence type="ECO:0000313" key="2">
    <source>
        <dbReference type="Proteomes" id="UP000535890"/>
    </source>
</evidence>
<dbReference type="Gene3D" id="3.40.50.2000">
    <property type="entry name" value="Glycogen Phosphorylase B"/>
    <property type="match status" value="2"/>
</dbReference>
<proteinExistence type="predicted"/>
<keyword evidence="1" id="KW-0808">Transferase</keyword>
<name>A0A7Y9DXI8_9PSEU</name>
<dbReference type="EMBL" id="JACCBN010000001">
    <property type="protein sequence ID" value="NYD37363.1"/>
    <property type="molecule type" value="Genomic_DNA"/>
</dbReference>
<dbReference type="Pfam" id="PF13692">
    <property type="entry name" value="Glyco_trans_1_4"/>
    <property type="match status" value="1"/>
</dbReference>
<dbReference type="PANTHER" id="PTHR12526">
    <property type="entry name" value="GLYCOSYLTRANSFERASE"/>
    <property type="match status" value="1"/>
</dbReference>
<sequence length="352" mass="37929">MHVHVELPEELDVEEYRLRNARGEIPDHTPYGLHHIGDDGDVVTFRRPAHGAVAYASRKVRNRLDGYEAVTAVTGAVQRRGADAVLCMDERTGVPALFTSPRRPVVTGIGWLERPDLLGRSERIATTRALRRAAGMFSQSPGVVPILREHWDVDPGRVHGVTLGIDPEFYPEQPWDERDPGGVTITSVGDDRNRDHDTLVAAVEQVRAGGVPAWLELATTIPVTLAPDAGVVHARRMNAAMRGLYRRSTVVAIALRSNPVGAGLTVALEGLASGRPVVATDNPGMDHYVDHGRTGILVPPGDPAAMAGAIAELLSDPERAAAMGAEGRKDVETRFTSAHMARELADIVRGVL</sequence>
<evidence type="ECO:0000313" key="1">
    <source>
        <dbReference type="EMBL" id="NYD37363.1"/>
    </source>
</evidence>